<dbReference type="Pfam" id="PF01066">
    <property type="entry name" value="CDP-OH_P_transf"/>
    <property type="match status" value="1"/>
</dbReference>
<evidence type="ECO:0000256" key="8">
    <source>
        <dbReference type="ARBA" id="ARBA00022679"/>
    </source>
</evidence>
<evidence type="ECO:0000256" key="3">
    <source>
        <dbReference type="ARBA" id="ARBA00005042"/>
    </source>
</evidence>
<dbReference type="InterPro" id="IPR004570">
    <property type="entry name" value="Phosphatidylglycerol_P_synth"/>
</dbReference>
<sequence length="190" mass="21738">MKLKKEDIITIPNFLSAARFLMIPIFVALYLTAENSTQIRWAGCVLILSGITDFLDGFIARTFHQISELGKAMDPIADKLTQAAVIFCFVFRYPEIIWLVILFVVKELFMGINGLILIQYGKKLGGAKWYGKLSTAVFDVVVVILLIFPDLDYRIIMGLFWTTGFFLALSFILYIPVFVKMYQEVKQEQK</sequence>
<feature type="transmembrane region" description="Helical" evidence="18">
    <location>
        <begin position="39"/>
        <end position="55"/>
    </location>
</feature>
<dbReference type="RefSeq" id="WP_069986789.1">
    <property type="nucleotide sequence ID" value="NZ_JACOQK010000001.1"/>
</dbReference>
<evidence type="ECO:0000256" key="7">
    <source>
        <dbReference type="ARBA" id="ARBA00022516"/>
    </source>
</evidence>
<dbReference type="Proteomes" id="UP000649151">
    <property type="component" value="Unassembled WGS sequence"/>
</dbReference>
<dbReference type="PROSITE" id="PS00379">
    <property type="entry name" value="CDP_ALCOHOL_P_TRANSF"/>
    <property type="match status" value="1"/>
</dbReference>
<evidence type="ECO:0000256" key="9">
    <source>
        <dbReference type="ARBA" id="ARBA00022692"/>
    </source>
</evidence>
<reference evidence="19 20" key="1">
    <citation type="submission" date="2020-08" db="EMBL/GenBank/DDBJ databases">
        <title>Genome public.</title>
        <authorList>
            <person name="Liu C."/>
            <person name="Sun Q."/>
        </authorList>
    </citation>
    <scope>NUCLEOTIDE SEQUENCE [LARGE SCALE GENOMIC DNA]</scope>
    <source>
        <strain evidence="19 20">NSJ-27</strain>
    </source>
</reference>
<comment type="subcellular location">
    <subcellularLocation>
        <location evidence="2">Membrane</location>
        <topology evidence="2">Multi-pass membrane protein</topology>
    </subcellularLocation>
</comment>
<evidence type="ECO:0000256" key="16">
    <source>
        <dbReference type="ARBA" id="ARBA00048586"/>
    </source>
</evidence>
<gene>
    <name evidence="19" type="ORF">H8Z77_06315</name>
</gene>
<evidence type="ECO:0000256" key="12">
    <source>
        <dbReference type="ARBA" id="ARBA00023136"/>
    </source>
</evidence>
<evidence type="ECO:0000256" key="15">
    <source>
        <dbReference type="ARBA" id="ARBA00033018"/>
    </source>
</evidence>
<feature type="transmembrane region" description="Helical" evidence="18">
    <location>
        <begin position="12"/>
        <end position="33"/>
    </location>
</feature>
<evidence type="ECO:0000256" key="14">
    <source>
        <dbReference type="ARBA" id="ARBA00023264"/>
    </source>
</evidence>
<evidence type="ECO:0000256" key="17">
    <source>
        <dbReference type="RuleBase" id="RU003750"/>
    </source>
</evidence>
<evidence type="ECO:0000256" key="6">
    <source>
        <dbReference type="ARBA" id="ARBA00014944"/>
    </source>
</evidence>
<feature type="transmembrane region" description="Helical" evidence="18">
    <location>
        <begin position="130"/>
        <end position="149"/>
    </location>
</feature>
<protein>
    <recommendedName>
        <fullName evidence="6">CDP-diacylglycerol--glycerol-3-phosphate 3-phosphatidyltransferase</fullName>
        <ecNumber evidence="5">2.7.8.5</ecNumber>
    </recommendedName>
    <alternativeName>
        <fullName evidence="15">Phosphatidylglycerophosphate synthase</fullName>
    </alternativeName>
</protein>
<keyword evidence="7" id="KW-0444">Lipid biosynthesis</keyword>
<evidence type="ECO:0000256" key="2">
    <source>
        <dbReference type="ARBA" id="ARBA00004141"/>
    </source>
</evidence>
<keyword evidence="12 18" id="KW-0472">Membrane</keyword>
<dbReference type="PANTHER" id="PTHR14269:SF62">
    <property type="entry name" value="CDP-DIACYLGLYCEROL--GLYCEROL-3-PHOSPHATE 3-PHOSPHATIDYLTRANSFERASE 1, CHLOROPLASTIC"/>
    <property type="match status" value="1"/>
</dbReference>
<keyword evidence="8 17" id="KW-0808">Transferase</keyword>
<evidence type="ECO:0000313" key="20">
    <source>
        <dbReference type="Proteomes" id="UP000649151"/>
    </source>
</evidence>
<evidence type="ECO:0000256" key="4">
    <source>
        <dbReference type="ARBA" id="ARBA00010441"/>
    </source>
</evidence>
<name>A0ABR7IR54_9CLOT</name>
<evidence type="ECO:0000256" key="13">
    <source>
        <dbReference type="ARBA" id="ARBA00023209"/>
    </source>
</evidence>
<accession>A0ABR7IR54</accession>
<dbReference type="InterPro" id="IPR043130">
    <property type="entry name" value="CDP-OH_PTrfase_TM_dom"/>
</dbReference>
<evidence type="ECO:0000256" key="10">
    <source>
        <dbReference type="ARBA" id="ARBA00022989"/>
    </source>
</evidence>
<keyword evidence="20" id="KW-1185">Reference proteome</keyword>
<dbReference type="InterPro" id="IPR050324">
    <property type="entry name" value="CDP-alcohol_PTase-I"/>
</dbReference>
<dbReference type="InterPro" id="IPR048254">
    <property type="entry name" value="CDP_ALCOHOL_P_TRANSF_CS"/>
</dbReference>
<evidence type="ECO:0000256" key="1">
    <source>
        <dbReference type="ARBA" id="ARBA00003973"/>
    </source>
</evidence>
<evidence type="ECO:0000256" key="5">
    <source>
        <dbReference type="ARBA" id="ARBA00013170"/>
    </source>
</evidence>
<dbReference type="EMBL" id="JACOQK010000001">
    <property type="protein sequence ID" value="MBC5787631.1"/>
    <property type="molecule type" value="Genomic_DNA"/>
</dbReference>
<evidence type="ECO:0000313" key="19">
    <source>
        <dbReference type="EMBL" id="MBC5787631.1"/>
    </source>
</evidence>
<comment type="function">
    <text evidence="1">This protein catalyzes the committed step to the synthesis of the acidic phospholipids.</text>
</comment>
<comment type="similarity">
    <text evidence="4 17">Belongs to the CDP-alcohol phosphatidyltransferase class-I family.</text>
</comment>
<keyword evidence="10 18" id="KW-1133">Transmembrane helix</keyword>
<organism evidence="19 20">
    <name type="scientific">Clostridium facile</name>
    <dbReference type="NCBI Taxonomy" id="2763035"/>
    <lineage>
        <taxon>Bacteria</taxon>
        <taxon>Bacillati</taxon>
        <taxon>Bacillota</taxon>
        <taxon>Clostridia</taxon>
        <taxon>Eubacteriales</taxon>
        <taxon>Clostridiaceae</taxon>
        <taxon>Clostridium</taxon>
    </lineage>
</organism>
<comment type="pathway">
    <text evidence="3">Phospholipid metabolism; phosphatidylglycerol biosynthesis; phosphatidylglycerol from CDP-diacylglycerol: step 1/2.</text>
</comment>
<dbReference type="PIRSF" id="PIRSF000847">
    <property type="entry name" value="Phos_ph_gly_syn"/>
    <property type="match status" value="1"/>
</dbReference>
<dbReference type="Gene3D" id="1.20.120.1760">
    <property type="match status" value="1"/>
</dbReference>
<evidence type="ECO:0000256" key="11">
    <source>
        <dbReference type="ARBA" id="ARBA00023098"/>
    </source>
</evidence>
<comment type="catalytic activity">
    <reaction evidence="16">
        <text>a CDP-1,2-diacyl-sn-glycerol + sn-glycerol 3-phosphate = a 1,2-diacyl-sn-glycero-3-phospho-(1'-sn-glycero-3'-phosphate) + CMP + H(+)</text>
        <dbReference type="Rhea" id="RHEA:12593"/>
        <dbReference type="ChEBI" id="CHEBI:15378"/>
        <dbReference type="ChEBI" id="CHEBI:57597"/>
        <dbReference type="ChEBI" id="CHEBI:58332"/>
        <dbReference type="ChEBI" id="CHEBI:60110"/>
        <dbReference type="ChEBI" id="CHEBI:60377"/>
        <dbReference type="EC" id="2.7.8.5"/>
    </reaction>
</comment>
<comment type="caution">
    <text evidence="19">The sequence shown here is derived from an EMBL/GenBank/DDBJ whole genome shotgun (WGS) entry which is preliminary data.</text>
</comment>
<feature type="transmembrane region" description="Helical" evidence="18">
    <location>
        <begin position="99"/>
        <end position="118"/>
    </location>
</feature>
<dbReference type="PANTHER" id="PTHR14269">
    <property type="entry name" value="CDP-DIACYLGLYCEROL--GLYCEROL-3-PHOSPHATE 3-PHOSPHATIDYLTRANSFERASE-RELATED"/>
    <property type="match status" value="1"/>
</dbReference>
<dbReference type="EC" id="2.7.8.5" evidence="5"/>
<keyword evidence="14" id="KW-1208">Phospholipid metabolism</keyword>
<evidence type="ECO:0000256" key="18">
    <source>
        <dbReference type="SAM" id="Phobius"/>
    </source>
</evidence>
<dbReference type="InterPro" id="IPR000462">
    <property type="entry name" value="CDP-OH_P_trans"/>
</dbReference>
<keyword evidence="9 18" id="KW-0812">Transmembrane</keyword>
<proteinExistence type="inferred from homology"/>
<keyword evidence="11" id="KW-0443">Lipid metabolism</keyword>
<keyword evidence="13" id="KW-0594">Phospholipid biosynthesis</keyword>
<feature type="transmembrane region" description="Helical" evidence="18">
    <location>
        <begin position="155"/>
        <end position="179"/>
    </location>
</feature>